<name>F2E635_HORVV</name>
<feature type="compositionally biased region" description="Gly residues" evidence="1">
    <location>
        <begin position="80"/>
        <end position="94"/>
    </location>
</feature>
<feature type="region of interest" description="Disordered" evidence="1">
    <location>
        <begin position="1"/>
        <end position="49"/>
    </location>
</feature>
<protein>
    <submittedName>
        <fullName evidence="2">Predicted protein</fullName>
    </submittedName>
</protein>
<dbReference type="AlphaFoldDB" id="F2E635"/>
<accession>F2E635</accession>
<proteinExistence type="evidence at transcript level"/>
<evidence type="ECO:0000256" key="1">
    <source>
        <dbReference type="SAM" id="MobiDB-lite"/>
    </source>
</evidence>
<sequence>MQQPATDSSRAPDMLTAPPPRSSRRSPPRSSRRSPAPIHARSLHRRASEAFASCPASFGAPPRSGAHAEHLATTTACGLSCGGGGKGGVKGGAPPGDSLGASDSPEILRRFCSR</sequence>
<evidence type="ECO:0000313" key="2">
    <source>
        <dbReference type="EMBL" id="BAK02807.1"/>
    </source>
</evidence>
<feature type="compositionally biased region" description="Basic residues" evidence="1">
    <location>
        <begin position="22"/>
        <end position="32"/>
    </location>
</feature>
<reference evidence="2" key="1">
    <citation type="journal article" date="2011" name="Plant Physiol.">
        <title>Comprehensive sequence analysis of 24,783 barley full-length cDNAs derived from 12 clone libraries.</title>
        <authorList>
            <person name="Matsumoto T."/>
            <person name="Tanaka T."/>
            <person name="Sakai H."/>
            <person name="Amano N."/>
            <person name="Kanamori H."/>
            <person name="Kurita K."/>
            <person name="Kikuta A."/>
            <person name="Kamiya K."/>
            <person name="Yamamoto M."/>
            <person name="Ikawa H."/>
            <person name="Fujii N."/>
            <person name="Hori K."/>
            <person name="Itoh T."/>
            <person name="Sato K."/>
        </authorList>
    </citation>
    <scope>NUCLEOTIDE SEQUENCE</scope>
    <source>
        <tissue evidence="2">Shoot and root</tissue>
    </source>
</reference>
<dbReference type="EMBL" id="AK371609">
    <property type="protein sequence ID" value="BAK02807.1"/>
    <property type="molecule type" value="mRNA"/>
</dbReference>
<feature type="region of interest" description="Disordered" evidence="1">
    <location>
        <begin position="80"/>
        <end position="106"/>
    </location>
</feature>
<organism evidence="2">
    <name type="scientific">Hordeum vulgare subsp. vulgare</name>
    <name type="common">Domesticated barley</name>
    <dbReference type="NCBI Taxonomy" id="112509"/>
    <lineage>
        <taxon>Eukaryota</taxon>
        <taxon>Viridiplantae</taxon>
        <taxon>Streptophyta</taxon>
        <taxon>Embryophyta</taxon>
        <taxon>Tracheophyta</taxon>
        <taxon>Spermatophyta</taxon>
        <taxon>Magnoliopsida</taxon>
        <taxon>Liliopsida</taxon>
        <taxon>Poales</taxon>
        <taxon>Poaceae</taxon>
        <taxon>BOP clade</taxon>
        <taxon>Pooideae</taxon>
        <taxon>Triticodae</taxon>
        <taxon>Triticeae</taxon>
        <taxon>Hordeinae</taxon>
        <taxon>Hordeum</taxon>
    </lineage>
</organism>